<reference evidence="1 2" key="1">
    <citation type="submission" date="2020-08" db="EMBL/GenBank/DDBJ databases">
        <title>Genomic Encyclopedia of Type Strains, Phase IV (KMG-V): Genome sequencing to study the core and pangenomes of soil and plant-associated prokaryotes.</title>
        <authorList>
            <person name="Whitman W."/>
        </authorList>
    </citation>
    <scope>NUCLEOTIDE SEQUENCE [LARGE SCALE GENOMIC DNA]</scope>
    <source>
        <strain evidence="1 2">SEMIA 4084</strain>
    </source>
</reference>
<organism evidence="1 2">
    <name type="scientific">Rhizobium giardinii</name>
    <dbReference type="NCBI Taxonomy" id="56731"/>
    <lineage>
        <taxon>Bacteria</taxon>
        <taxon>Pseudomonadati</taxon>
        <taxon>Pseudomonadota</taxon>
        <taxon>Alphaproteobacteria</taxon>
        <taxon>Hyphomicrobiales</taxon>
        <taxon>Rhizobiaceae</taxon>
        <taxon>Rhizobium/Agrobacterium group</taxon>
        <taxon>Rhizobium</taxon>
    </lineage>
</organism>
<evidence type="ECO:0000313" key="2">
    <source>
        <dbReference type="Proteomes" id="UP000585507"/>
    </source>
</evidence>
<comment type="caution">
    <text evidence="1">The sequence shown here is derived from an EMBL/GenBank/DDBJ whole genome shotgun (WGS) entry which is preliminary data.</text>
</comment>
<protein>
    <submittedName>
        <fullName evidence="1">Uncharacterized protein</fullName>
    </submittedName>
</protein>
<proteinExistence type="predicted"/>
<evidence type="ECO:0000313" key="1">
    <source>
        <dbReference type="EMBL" id="MBB5536012.1"/>
    </source>
</evidence>
<keyword evidence="2" id="KW-1185">Reference proteome</keyword>
<dbReference type="Proteomes" id="UP000585507">
    <property type="component" value="Unassembled WGS sequence"/>
</dbReference>
<sequence>MVRHYSERQACPNQSQRMRGGIFLAFRREARIVIDLSQTRFTCEI</sequence>
<name>A0A7W8X8X4_9HYPH</name>
<dbReference type="EMBL" id="JACHBK010000005">
    <property type="protein sequence ID" value="MBB5536012.1"/>
    <property type="molecule type" value="Genomic_DNA"/>
</dbReference>
<dbReference type="AlphaFoldDB" id="A0A7W8X8X4"/>
<gene>
    <name evidence="1" type="ORF">GGD55_002716</name>
</gene>
<accession>A0A7W8X8X4</accession>